<dbReference type="GO" id="GO:1902902">
    <property type="term" value="P:negative regulation of autophagosome assembly"/>
    <property type="evidence" value="ECO:0007669"/>
    <property type="project" value="TreeGrafter"/>
</dbReference>
<dbReference type="SUPFAM" id="SSF47353">
    <property type="entry name" value="Retrovirus capsid dimerization domain-like"/>
    <property type="match status" value="1"/>
</dbReference>
<dbReference type="Proteomes" id="UP000269221">
    <property type="component" value="Unassembled WGS sequence"/>
</dbReference>
<keyword evidence="10" id="KW-1185">Reference proteome</keyword>
<keyword evidence="4" id="KW-0963">Cytoplasm</keyword>
<dbReference type="PROSITE" id="PS51339">
    <property type="entry name" value="PPASE_MYOTUBULARIN"/>
    <property type="match status" value="1"/>
</dbReference>
<dbReference type="GO" id="GO:0052629">
    <property type="term" value="F:phosphatidylinositol-3,5-bisphosphate 3-phosphatase activity"/>
    <property type="evidence" value="ECO:0007669"/>
    <property type="project" value="TreeGrafter"/>
</dbReference>
<name>A0A3M0K5Y0_HIRRU</name>
<dbReference type="InterPro" id="IPR008916">
    <property type="entry name" value="Retrov_capsid_C"/>
</dbReference>
<dbReference type="GO" id="GO:0003676">
    <property type="term" value="F:nucleic acid binding"/>
    <property type="evidence" value="ECO:0007669"/>
    <property type="project" value="InterPro"/>
</dbReference>
<dbReference type="GO" id="GO:0005737">
    <property type="term" value="C:cytoplasm"/>
    <property type="evidence" value="ECO:0007669"/>
    <property type="project" value="UniProtKB-SubCell"/>
</dbReference>
<protein>
    <recommendedName>
        <fullName evidence="8">Myotubularin phosphatase domain-containing protein</fullName>
    </recommendedName>
</protein>
<comment type="caution">
    <text evidence="9">The sequence shown here is derived from an EMBL/GenBank/DDBJ whole genome shotgun (WGS) entry which is preliminary data.</text>
</comment>
<dbReference type="OrthoDB" id="9386882at2759"/>
<dbReference type="GO" id="GO:0046856">
    <property type="term" value="P:phosphatidylinositol dephosphorylation"/>
    <property type="evidence" value="ECO:0007669"/>
    <property type="project" value="TreeGrafter"/>
</dbReference>
<feature type="binding site" evidence="7">
    <location>
        <begin position="351"/>
        <end position="357"/>
    </location>
    <ligand>
        <name>substrate</name>
    </ligand>
</feature>
<evidence type="ECO:0000256" key="3">
    <source>
        <dbReference type="ARBA" id="ARBA00007471"/>
    </source>
</evidence>
<dbReference type="InterPro" id="IPR045345">
    <property type="entry name" value="Gag_p24_C"/>
</dbReference>
<dbReference type="InterPro" id="IPR036397">
    <property type="entry name" value="RNaseH_sf"/>
</dbReference>
<dbReference type="InterPro" id="IPR010569">
    <property type="entry name" value="Myotubularin-like_Pase_dom"/>
</dbReference>
<dbReference type="Gene3D" id="1.10.1200.30">
    <property type="match status" value="1"/>
</dbReference>
<dbReference type="InterPro" id="IPR012337">
    <property type="entry name" value="RNaseH-like_sf"/>
</dbReference>
<evidence type="ECO:0000256" key="2">
    <source>
        <dbReference type="ARBA" id="ARBA00004496"/>
    </source>
</evidence>
<organism evidence="9 10">
    <name type="scientific">Hirundo rustica rustica</name>
    <dbReference type="NCBI Taxonomy" id="333673"/>
    <lineage>
        <taxon>Eukaryota</taxon>
        <taxon>Metazoa</taxon>
        <taxon>Chordata</taxon>
        <taxon>Craniata</taxon>
        <taxon>Vertebrata</taxon>
        <taxon>Euteleostomi</taxon>
        <taxon>Archelosauria</taxon>
        <taxon>Archosauria</taxon>
        <taxon>Dinosauria</taxon>
        <taxon>Saurischia</taxon>
        <taxon>Theropoda</taxon>
        <taxon>Coelurosauria</taxon>
        <taxon>Aves</taxon>
        <taxon>Neognathae</taxon>
        <taxon>Neoaves</taxon>
        <taxon>Telluraves</taxon>
        <taxon>Australaves</taxon>
        <taxon>Passeriformes</taxon>
        <taxon>Sylvioidea</taxon>
        <taxon>Hirundinidae</taxon>
        <taxon>Hirundo</taxon>
    </lineage>
</organism>
<comment type="subcellular location">
    <subcellularLocation>
        <location evidence="2">Cytoplasm</location>
    </subcellularLocation>
    <subcellularLocation>
        <location evidence="1">Membrane</location>
        <topology evidence="1">Peripheral membrane protein</topology>
    </subcellularLocation>
</comment>
<dbReference type="SUPFAM" id="SSF53098">
    <property type="entry name" value="Ribonuclease H-like"/>
    <property type="match status" value="1"/>
</dbReference>
<dbReference type="PANTHER" id="PTHR10807">
    <property type="entry name" value="MYOTUBULARIN-RELATED"/>
    <property type="match status" value="1"/>
</dbReference>
<dbReference type="SUPFAM" id="SSF52799">
    <property type="entry name" value="(Phosphotyrosine protein) phosphatases II"/>
    <property type="match status" value="1"/>
</dbReference>
<keyword evidence="5" id="KW-0472">Membrane</keyword>
<comment type="similarity">
    <text evidence="3">Belongs to the protein-tyrosine phosphatase family. Non-receptor class myotubularin subfamily.</text>
</comment>
<dbReference type="Gene3D" id="3.30.420.10">
    <property type="entry name" value="Ribonuclease H-like superfamily/Ribonuclease H"/>
    <property type="match status" value="1"/>
</dbReference>
<dbReference type="GO" id="GO:0015074">
    <property type="term" value="P:DNA integration"/>
    <property type="evidence" value="ECO:0007669"/>
    <property type="project" value="InterPro"/>
</dbReference>
<proteinExistence type="inferred from homology"/>
<dbReference type="GO" id="GO:0048311">
    <property type="term" value="P:mitochondrion distribution"/>
    <property type="evidence" value="ECO:0007669"/>
    <property type="project" value="TreeGrafter"/>
</dbReference>
<reference evidence="9 10" key="1">
    <citation type="submission" date="2018-07" db="EMBL/GenBank/DDBJ databases">
        <title>A high quality draft genome assembly of the barn swallow (H. rustica rustica).</title>
        <authorList>
            <person name="Formenti G."/>
            <person name="Chiara M."/>
            <person name="Poveda L."/>
            <person name="Francoijs K.-J."/>
            <person name="Bonisoli-Alquati A."/>
            <person name="Canova L."/>
            <person name="Gianfranceschi L."/>
            <person name="Horner D.S."/>
            <person name="Saino N."/>
        </authorList>
    </citation>
    <scope>NUCLEOTIDE SEQUENCE [LARGE SCALE GENOMIC DNA]</scope>
    <source>
        <strain evidence="9">Chelidonia</strain>
        <tissue evidence="9">Blood</tissue>
    </source>
</reference>
<gene>
    <name evidence="9" type="ORF">DUI87_15402</name>
</gene>
<dbReference type="GO" id="GO:0046716">
    <property type="term" value="P:muscle cell cellular homeostasis"/>
    <property type="evidence" value="ECO:0007669"/>
    <property type="project" value="TreeGrafter"/>
</dbReference>
<dbReference type="PANTHER" id="PTHR10807:SF69">
    <property type="entry name" value="MYOTUBULARIN"/>
    <property type="match status" value="1"/>
</dbReference>
<dbReference type="STRING" id="333673.A0A3M0K5Y0"/>
<evidence type="ECO:0000256" key="7">
    <source>
        <dbReference type="PIRSR" id="PIRSR630564-2"/>
    </source>
</evidence>
<dbReference type="AlphaFoldDB" id="A0A3M0K5Y0"/>
<evidence type="ECO:0000256" key="1">
    <source>
        <dbReference type="ARBA" id="ARBA00004170"/>
    </source>
</evidence>
<feature type="active site" description="Phosphocysteine intermediate" evidence="6">
    <location>
        <position position="351"/>
    </location>
</feature>
<evidence type="ECO:0000256" key="5">
    <source>
        <dbReference type="ARBA" id="ARBA00023136"/>
    </source>
</evidence>
<evidence type="ECO:0000259" key="8">
    <source>
        <dbReference type="PROSITE" id="PS51339"/>
    </source>
</evidence>
<evidence type="ECO:0000256" key="4">
    <source>
        <dbReference type="ARBA" id="ARBA00022490"/>
    </source>
</evidence>
<dbReference type="InterPro" id="IPR001584">
    <property type="entry name" value="Integrase_cat-core"/>
</dbReference>
<dbReference type="Pfam" id="PF06602">
    <property type="entry name" value="Myotub-related"/>
    <property type="match status" value="1"/>
</dbReference>
<dbReference type="GO" id="GO:0004438">
    <property type="term" value="F:phosphatidylinositol-3-phosphate phosphatase activity"/>
    <property type="evidence" value="ECO:0007669"/>
    <property type="project" value="TreeGrafter"/>
</dbReference>
<evidence type="ECO:0000313" key="9">
    <source>
        <dbReference type="EMBL" id="RMC07931.1"/>
    </source>
</evidence>
<dbReference type="GO" id="GO:0016020">
    <property type="term" value="C:membrane"/>
    <property type="evidence" value="ECO:0007669"/>
    <property type="project" value="UniProtKB-SubCell"/>
</dbReference>
<dbReference type="EMBL" id="QRBI01000119">
    <property type="protein sequence ID" value="RMC07931.1"/>
    <property type="molecule type" value="Genomic_DNA"/>
</dbReference>
<evidence type="ECO:0000256" key="6">
    <source>
        <dbReference type="PIRSR" id="PIRSR630564-1"/>
    </source>
</evidence>
<evidence type="ECO:0000313" key="10">
    <source>
        <dbReference type="Proteomes" id="UP000269221"/>
    </source>
</evidence>
<dbReference type="Pfam" id="PF19317">
    <property type="entry name" value="Gag_p24_C"/>
    <property type="match status" value="1"/>
</dbReference>
<feature type="domain" description="Myotubularin phosphatase" evidence="8">
    <location>
        <begin position="209"/>
        <end position="394"/>
    </location>
</feature>
<dbReference type="PROSITE" id="PS00383">
    <property type="entry name" value="TYR_PHOSPHATASE_1"/>
    <property type="match status" value="1"/>
</dbReference>
<sequence length="394" mass="43542">MVQIPPAGVTESSFTDIKQGPSESFTSFVNRLTQAVDRQVTDEGVKSHLIRCLAFANANPECKRVISAMPGQPSMAEILEACSKVGNTTAHCHDFGDQVEKAVKEAFANFQQRQCYKCGKRGHFKEGLSRTCRDRKLTGCLSKAFASLGVPQEIKTDNGPTCIGKVLDKFLKRWGVHHTFGIPHSPTGREKYMLMDEFKKSFLKLDGTQSGAAVILRCGQPLVAMSGKRNKDEERYLDIIREANGQISKLTIYDARPNVNAVANKAAGGGYEGEGAHPNAELFFWDLHNNHVMWESLKKLKDIVYPNVEESHWLSSLESTHGLEHIKLVLTGAIQVPDEVSSGQSSAPVHCGAGWDRTAQLTSLAVLVLDGYYRTVEGFEVLVQKEWISFGHTF</sequence>
<dbReference type="InterPro" id="IPR030564">
    <property type="entry name" value="Myotubularin"/>
</dbReference>
<dbReference type="InterPro" id="IPR029021">
    <property type="entry name" value="Prot-tyrosine_phosphatase-like"/>
</dbReference>
<accession>A0A3M0K5Y0</accession>
<dbReference type="Pfam" id="PF00665">
    <property type="entry name" value="rve"/>
    <property type="match status" value="1"/>
</dbReference>
<dbReference type="InterPro" id="IPR016130">
    <property type="entry name" value="Tyr_Pase_AS"/>
</dbReference>